<feature type="region of interest" description="Disordered" evidence="5">
    <location>
        <begin position="640"/>
        <end position="709"/>
    </location>
</feature>
<dbReference type="PANTHER" id="PTHR32075:SF6">
    <property type="entry name" value="ISWI CHROMATIN-REMODELING COMPLEX SUBUNIT YPL216W-RELATED"/>
    <property type="match status" value="1"/>
</dbReference>
<accession>A0A6A6BJC9</accession>
<evidence type="ECO:0008006" key="10">
    <source>
        <dbReference type="Google" id="ProtNLM"/>
    </source>
</evidence>
<keyword evidence="4" id="KW-0175">Coiled coil</keyword>
<dbReference type="Pfam" id="PF02791">
    <property type="entry name" value="DDT"/>
    <property type="match status" value="1"/>
</dbReference>
<dbReference type="InterPro" id="IPR018501">
    <property type="entry name" value="DDT_dom"/>
</dbReference>
<protein>
    <recommendedName>
        <fullName evidence="10">WAC domain-containing protein</fullName>
    </recommendedName>
</protein>
<evidence type="ECO:0000256" key="1">
    <source>
        <dbReference type="ARBA" id="ARBA00004123"/>
    </source>
</evidence>
<name>A0A6A6BJC9_9PEZI</name>
<feature type="compositionally biased region" description="Polar residues" evidence="5">
    <location>
        <begin position="643"/>
        <end position="662"/>
    </location>
</feature>
<feature type="compositionally biased region" description="Basic residues" evidence="5">
    <location>
        <begin position="684"/>
        <end position="698"/>
    </location>
</feature>
<dbReference type="PROSITE" id="PS51136">
    <property type="entry name" value="WAC"/>
    <property type="match status" value="1"/>
</dbReference>
<evidence type="ECO:0000256" key="4">
    <source>
        <dbReference type="SAM" id="Coils"/>
    </source>
</evidence>
<dbReference type="GO" id="GO:0031509">
    <property type="term" value="P:subtelomeric heterochromatin formation"/>
    <property type="evidence" value="ECO:0007669"/>
    <property type="project" value="TreeGrafter"/>
</dbReference>
<dbReference type="AlphaFoldDB" id="A0A6A6BJC9"/>
<dbReference type="Pfam" id="PF15613">
    <property type="entry name" value="WSD"/>
    <property type="match status" value="1"/>
</dbReference>
<dbReference type="GO" id="GO:0000785">
    <property type="term" value="C:chromatin"/>
    <property type="evidence" value="ECO:0007669"/>
    <property type="project" value="UniProtKB-ARBA"/>
</dbReference>
<dbReference type="SMART" id="SM00571">
    <property type="entry name" value="DDT"/>
    <property type="match status" value="1"/>
</dbReference>
<gene>
    <name evidence="8" type="ORF">K452DRAFT_155196</name>
</gene>
<feature type="compositionally biased region" description="Basic and acidic residues" evidence="5">
    <location>
        <begin position="699"/>
        <end position="709"/>
    </location>
</feature>
<evidence type="ECO:0000313" key="8">
    <source>
        <dbReference type="EMBL" id="KAF2144232.1"/>
    </source>
</evidence>
<comment type="subcellular location">
    <subcellularLocation>
        <location evidence="1 3">Nucleus</location>
    </subcellularLocation>
</comment>
<dbReference type="Proteomes" id="UP000799438">
    <property type="component" value="Unassembled WGS sequence"/>
</dbReference>
<feature type="domain" description="WAC" evidence="7">
    <location>
        <begin position="22"/>
        <end position="129"/>
    </location>
</feature>
<evidence type="ECO:0000256" key="3">
    <source>
        <dbReference type="PROSITE-ProRule" id="PRU00475"/>
    </source>
</evidence>
<keyword evidence="9" id="KW-1185">Reference proteome</keyword>
<evidence type="ECO:0000259" key="6">
    <source>
        <dbReference type="PROSITE" id="PS50827"/>
    </source>
</evidence>
<evidence type="ECO:0000313" key="9">
    <source>
        <dbReference type="Proteomes" id="UP000799438"/>
    </source>
</evidence>
<sequence length="955" mass="109705">MVLCKRTPVTYVPPPTGVNDNQLVWTMKLTGEIFTDYDEYIKRLDYYRTKQFTNFISGQSGLTFFDAYEAEDENQREVERLFPPALRFHVCRRVHHSTSPRLDDLVKSVYRELQHDFYPGEDVLAHVEDSTDRLRGTIRDKITFSDATRNQAPLSRYFVTIEGGEAGQSDALLDSKCLSRNRNQFTRGILRSYIRHVSFKEGYNDAPWQVKPHLVAEFKLPAAVPYELTKEGIQLRKKQEAAATKSDTQFFEYVRGPNQQMQKQAQSNFIHQFQAQPVPIPQAGIFKTTPSGAMQPYFPQPTMPYPFPAEGHYPAQTSLPQRPTQQAAPQPPDRPVKYPIEDLMLPLSRNGSKRPACKFLSDDVPDGAQPPTEKLGIAMKNVGKLLSLWQTLNVHSEVFILDSFTVDDFIDALKFDGDANNCELLVEIHCAMLKQLVGADGKTLVLSDISPEFSEEVEPEEGADEDESTPEREETPPARRTRASLNKLAEKEPEPETKVSREPVLKNRSHKFLKSFNWIKELSKRNFQGGGWQAILVGVILQATLYPSHKENSEQILAHLMPLDMKPEVETARVQFNTMDINLRIAALEILCRYAISTVELRGYMATCSTNMTTIRNSKMERQKLRKELLKKLVVLEQRLKTTENPSQSPPQDANGDVSMTGTEEPDATEEPSIVDTEDEKPTKGRVLRKGNSLKRKRGEQLPKKVETAEEKKQKEWKKLNTEIENLRKQIGNCEVKIEDYDEELRQNYCQQLRPLGRDRFCNTYYWLERWGMPMGGLPTSSTASYKYVSGRVWVHGPDEQLHHGLLNLSPGEDAEYKLDISVKDRREHEEGPGYFSNANEWGYYDDPEDIKKLIDWLNDKGFREVKLKKELVIWQDSIVERMKNWKKHMAEVEADKTAEDDSSGIQTRKKAYHDAEEVKRPCLKWKNTWAVEEFGNKHYGRYPKKAKKGGRRSS</sequence>
<dbReference type="EMBL" id="ML995480">
    <property type="protein sequence ID" value="KAF2144232.1"/>
    <property type="molecule type" value="Genomic_DNA"/>
</dbReference>
<keyword evidence="2 3" id="KW-0539">Nucleus</keyword>
<organism evidence="8 9">
    <name type="scientific">Aplosporella prunicola CBS 121167</name>
    <dbReference type="NCBI Taxonomy" id="1176127"/>
    <lineage>
        <taxon>Eukaryota</taxon>
        <taxon>Fungi</taxon>
        <taxon>Dikarya</taxon>
        <taxon>Ascomycota</taxon>
        <taxon>Pezizomycotina</taxon>
        <taxon>Dothideomycetes</taxon>
        <taxon>Dothideomycetes incertae sedis</taxon>
        <taxon>Botryosphaeriales</taxon>
        <taxon>Aplosporellaceae</taxon>
        <taxon>Aplosporella</taxon>
    </lineage>
</organism>
<feature type="region of interest" description="Disordered" evidence="5">
    <location>
        <begin position="451"/>
        <end position="502"/>
    </location>
</feature>
<dbReference type="GeneID" id="54293075"/>
<dbReference type="RefSeq" id="XP_033399944.1">
    <property type="nucleotide sequence ID" value="XM_033535581.1"/>
</dbReference>
<dbReference type="GO" id="GO:0005634">
    <property type="term" value="C:nucleus"/>
    <property type="evidence" value="ECO:0007669"/>
    <property type="project" value="UniProtKB-SubCell"/>
</dbReference>
<feature type="region of interest" description="Disordered" evidence="5">
    <location>
        <begin position="310"/>
        <end position="335"/>
    </location>
</feature>
<evidence type="ECO:0000259" key="7">
    <source>
        <dbReference type="PROSITE" id="PS51136"/>
    </source>
</evidence>
<dbReference type="InterPro" id="IPR013136">
    <property type="entry name" value="WSTF_Acf1_Cbp146"/>
</dbReference>
<feature type="domain" description="DDT" evidence="6">
    <location>
        <begin position="379"/>
        <end position="442"/>
    </location>
</feature>
<feature type="compositionally biased region" description="Acidic residues" evidence="5">
    <location>
        <begin position="453"/>
        <end position="468"/>
    </location>
</feature>
<evidence type="ECO:0000256" key="2">
    <source>
        <dbReference type="ARBA" id="ARBA00023242"/>
    </source>
</evidence>
<dbReference type="InterPro" id="IPR028941">
    <property type="entry name" value="WHIM2_dom"/>
</dbReference>
<dbReference type="PROSITE" id="PS50827">
    <property type="entry name" value="DDT"/>
    <property type="match status" value="1"/>
</dbReference>
<dbReference type="PANTHER" id="PTHR32075">
    <property type="entry name" value="ISWI CHROMATIN-REMODELING COMPLEX SUBUNIT YPL216W-RELATED"/>
    <property type="match status" value="1"/>
</dbReference>
<evidence type="ECO:0000256" key="5">
    <source>
        <dbReference type="SAM" id="MobiDB-lite"/>
    </source>
</evidence>
<dbReference type="Pfam" id="PF10537">
    <property type="entry name" value="WAC_Acf1_DNA_bd"/>
    <property type="match status" value="1"/>
</dbReference>
<dbReference type="GO" id="GO:0000781">
    <property type="term" value="C:chromosome, telomeric region"/>
    <property type="evidence" value="ECO:0007669"/>
    <property type="project" value="GOC"/>
</dbReference>
<dbReference type="OrthoDB" id="1689333at2759"/>
<proteinExistence type="predicted"/>
<reference evidence="8" key="1">
    <citation type="journal article" date="2020" name="Stud. Mycol.">
        <title>101 Dothideomycetes genomes: a test case for predicting lifestyles and emergence of pathogens.</title>
        <authorList>
            <person name="Haridas S."/>
            <person name="Albert R."/>
            <person name="Binder M."/>
            <person name="Bloem J."/>
            <person name="Labutti K."/>
            <person name="Salamov A."/>
            <person name="Andreopoulos B."/>
            <person name="Baker S."/>
            <person name="Barry K."/>
            <person name="Bills G."/>
            <person name="Bluhm B."/>
            <person name="Cannon C."/>
            <person name="Castanera R."/>
            <person name="Culley D."/>
            <person name="Daum C."/>
            <person name="Ezra D."/>
            <person name="Gonzalez J."/>
            <person name="Henrissat B."/>
            <person name="Kuo A."/>
            <person name="Liang C."/>
            <person name="Lipzen A."/>
            <person name="Lutzoni F."/>
            <person name="Magnuson J."/>
            <person name="Mondo S."/>
            <person name="Nolan M."/>
            <person name="Ohm R."/>
            <person name="Pangilinan J."/>
            <person name="Park H.-J."/>
            <person name="Ramirez L."/>
            <person name="Alfaro M."/>
            <person name="Sun H."/>
            <person name="Tritt A."/>
            <person name="Yoshinaga Y."/>
            <person name="Zwiers L.-H."/>
            <person name="Turgeon B."/>
            <person name="Goodwin S."/>
            <person name="Spatafora J."/>
            <person name="Crous P."/>
            <person name="Grigoriev I."/>
        </authorList>
    </citation>
    <scope>NUCLEOTIDE SEQUENCE</scope>
    <source>
        <strain evidence="8">CBS 121167</strain>
    </source>
</reference>
<feature type="coiled-coil region" evidence="4">
    <location>
        <begin position="710"/>
        <end position="744"/>
    </location>
</feature>
<feature type="compositionally biased region" description="Basic and acidic residues" evidence="5">
    <location>
        <begin position="488"/>
        <end position="502"/>
    </location>
</feature>